<proteinExistence type="predicted"/>
<dbReference type="Pfam" id="PF05685">
    <property type="entry name" value="Uma2"/>
    <property type="match status" value="1"/>
</dbReference>
<dbReference type="SUPFAM" id="SSF52980">
    <property type="entry name" value="Restriction endonuclease-like"/>
    <property type="match status" value="1"/>
</dbReference>
<dbReference type="PANTHER" id="PTHR34107">
    <property type="entry name" value="SLL0198 PROTEIN-RELATED"/>
    <property type="match status" value="1"/>
</dbReference>
<dbReference type="HOGENOM" id="CLU_076312_5_1_3"/>
<name>B8HU51_CYAP4</name>
<accession>B8HU51</accession>
<reference evidence="2" key="1">
    <citation type="submission" date="2009-01" db="EMBL/GenBank/DDBJ databases">
        <title>Complete sequence of chromosome Cyanothece sp. PCC 7425.</title>
        <authorList>
            <consortium name="US DOE Joint Genome Institute"/>
            <person name="Lucas S."/>
            <person name="Copeland A."/>
            <person name="Lapidus A."/>
            <person name="Glavina del Rio T."/>
            <person name="Dalin E."/>
            <person name="Tice H."/>
            <person name="Bruce D."/>
            <person name="Goodwin L."/>
            <person name="Pitluck S."/>
            <person name="Sims D."/>
            <person name="Meineke L."/>
            <person name="Brettin T."/>
            <person name="Detter J.C."/>
            <person name="Han C."/>
            <person name="Larimer F."/>
            <person name="Land M."/>
            <person name="Hauser L."/>
            <person name="Kyrpides N."/>
            <person name="Ovchinnikova G."/>
            <person name="Liberton M."/>
            <person name="Stoeckel J."/>
            <person name="Banerjee A."/>
            <person name="Singh A."/>
            <person name="Page L."/>
            <person name="Sato H."/>
            <person name="Zhao L."/>
            <person name="Sherman L."/>
            <person name="Pakrasi H."/>
            <person name="Richardson P."/>
        </authorList>
    </citation>
    <scope>NUCLEOTIDE SEQUENCE</scope>
    <source>
        <strain evidence="2">PCC 7425</strain>
    </source>
</reference>
<evidence type="ECO:0000259" key="1">
    <source>
        <dbReference type="Pfam" id="PF05685"/>
    </source>
</evidence>
<sequence>MVQTSPDPQTSSLSFEEYLVFQGKPDVMYELFRGQLIPIPTPTLLHTSICQYLVYVLQQFVVSEGLDWVAKDTVGVRTEDNSARIPDILLCSQSLWEGIQLRSGAGVLNFGEIPHLVVEVTSENWREDYIRKRSEYALIDIPEYWIVDPTRQQICVCSHPDGLYGYDQTEFKPGEMLRSSLLPNLHLPVDLILAPPLVEDLIRHQRDRQQTELYQERQRAERLAAKLRQLNIDPDLL</sequence>
<evidence type="ECO:0000313" key="2">
    <source>
        <dbReference type="EMBL" id="ACL42971.1"/>
    </source>
</evidence>
<dbReference type="AlphaFoldDB" id="B8HU51"/>
<dbReference type="Gene3D" id="3.90.1570.10">
    <property type="entry name" value="tt1808, chain A"/>
    <property type="match status" value="1"/>
</dbReference>
<dbReference type="eggNOG" id="COG4636">
    <property type="taxonomic scope" value="Bacteria"/>
</dbReference>
<dbReference type="PANTHER" id="PTHR34107:SF2">
    <property type="entry name" value="SLL0888 PROTEIN"/>
    <property type="match status" value="1"/>
</dbReference>
<dbReference type="EMBL" id="CP001344">
    <property type="protein sequence ID" value="ACL42971.1"/>
    <property type="molecule type" value="Genomic_DNA"/>
</dbReference>
<protein>
    <recommendedName>
        <fullName evidence="1">Putative restriction endonuclease domain-containing protein</fullName>
    </recommendedName>
</protein>
<dbReference type="InterPro" id="IPR012296">
    <property type="entry name" value="Nuclease_put_TT1808"/>
</dbReference>
<dbReference type="CDD" id="cd06260">
    <property type="entry name" value="DUF820-like"/>
    <property type="match status" value="1"/>
</dbReference>
<gene>
    <name evidence="2" type="ordered locus">Cyan7425_0580</name>
</gene>
<dbReference type="InterPro" id="IPR008538">
    <property type="entry name" value="Uma2"/>
</dbReference>
<organism evidence="2">
    <name type="scientific">Cyanothece sp. (strain PCC 7425 / ATCC 29141)</name>
    <dbReference type="NCBI Taxonomy" id="395961"/>
    <lineage>
        <taxon>Bacteria</taxon>
        <taxon>Bacillati</taxon>
        <taxon>Cyanobacteriota</taxon>
        <taxon>Cyanophyceae</taxon>
        <taxon>Gomontiellales</taxon>
        <taxon>Cyanothecaceae</taxon>
        <taxon>Cyanothece</taxon>
    </lineage>
</organism>
<dbReference type="OrthoDB" id="428427at2"/>
<dbReference type="InterPro" id="IPR011335">
    <property type="entry name" value="Restrct_endonuc-II-like"/>
</dbReference>
<feature type="domain" description="Putative restriction endonuclease" evidence="1">
    <location>
        <begin position="15"/>
        <end position="189"/>
    </location>
</feature>
<dbReference type="KEGG" id="cyn:Cyan7425_0580"/>
<dbReference type="STRING" id="395961.Cyan7425_0580"/>